<dbReference type="InterPro" id="IPR003961">
    <property type="entry name" value="FN3_dom"/>
</dbReference>
<evidence type="ECO:0008006" key="2">
    <source>
        <dbReference type="Google" id="ProtNLM"/>
    </source>
</evidence>
<protein>
    <recommendedName>
        <fullName evidence="2">Fibronectin type-III domain-containing protein</fullName>
    </recommendedName>
</protein>
<reference evidence="1" key="1">
    <citation type="submission" date="2014-12" db="EMBL/GenBank/DDBJ databases">
        <title>Insight into the proteome of Arion vulgaris.</title>
        <authorList>
            <person name="Aradska J."/>
            <person name="Bulat T."/>
            <person name="Smidak R."/>
            <person name="Sarate P."/>
            <person name="Gangsoo J."/>
            <person name="Sialana F."/>
            <person name="Bilban M."/>
            <person name="Lubec G."/>
        </authorList>
    </citation>
    <scope>NUCLEOTIDE SEQUENCE</scope>
    <source>
        <tissue evidence="1">Skin</tissue>
    </source>
</reference>
<dbReference type="CDD" id="cd00063">
    <property type="entry name" value="FN3"/>
    <property type="match status" value="1"/>
</dbReference>
<dbReference type="AlphaFoldDB" id="A0A0B6Z8R4"/>
<name>A0A0B6Z8R4_9EUPU</name>
<dbReference type="InterPro" id="IPR036116">
    <property type="entry name" value="FN3_sf"/>
</dbReference>
<dbReference type="SUPFAM" id="SSF49265">
    <property type="entry name" value="Fibronectin type III"/>
    <property type="match status" value="1"/>
</dbReference>
<sequence length="93" mass="10719">QDIGNNGNLMPCNDLMLSLIVTEVYHNAVLLNWTKDQGDDRHLLSYIINYKEIKFKDEDLNIYEGREICSADTWMTNEALPTGDSYQTYALNN</sequence>
<accession>A0A0B6Z8R4</accession>
<dbReference type="EMBL" id="HACG01018043">
    <property type="protein sequence ID" value="CEK64908.1"/>
    <property type="molecule type" value="Transcribed_RNA"/>
</dbReference>
<gene>
    <name evidence="1" type="primary">ORF53297</name>
</gene>
<organism evidence="1">
    <name type="scientific">Arion vulgaris</name>
    <dbReference type="NCBI Taxonomy" id="1028688"/>
    <lineage>
        <taxon>Eukaryota</taxon>
        <taxon>Metazoa</taxon>
        <taxon>Spiralia</taxon>
        <taxon>Lophotrochozoa</taxon>
        <taxon>Mollusca</taxon>
        <taxon>Gastropoda</taxon>
        <taxon>Heterobranchia</taxon>
        <taxon>Euthyneura</taxon>
        <taxon>Panpulmonata</taxon>
        <taxon>Eupulmonata</taxon>
        <taxon>Stylommatophora</taxon>
        <taxon>Helicina</taxon>
        <taxon>Arionoidea</taxon>
        <taxon>Arionidae</taxon>
        <taxon>Arion</taxon>
    </lineage>
</organism>
<proteinExistence type="predicted"/>
<feature type="non-terminal residue" evidence="1">
    <location>
        <position position="1"/>
    </location>
</feature>
<dbReference type="InterPro" id="IPR013783">
    <property type="entry name" value="Ig-like_fold"/>
</dbReference>
<dbReference type="Gene3D" id="2.60.40.10">
    <property type="entry name" value="Immunoglobulins"/>
    <property type="match status" value="1"/>
</dbReference>
<feature type="non-terminal residue" evidence="1">
    <location>
        <position position="93"/>
    </location>
</feature>
<evidence type="ECO:0000313" key="1">
    <source>
        <dbReference type="EMBL" id="CEK64908.1"/>
    </source>
</evidence>